<keyword evidence="4" id="KW-1185">Reference proteome</keyword>
<dbReference type="InterPro" id="IPR036465">
    <property type="entry name" value="vWFA_dom_sf"/>
</dbReference>
<dbReference type="SUPFAM" id="SSF53300">
    <property type="entry name" value="vWA-like"/>
    <property type="match status" value="1"/>
</dbReference>
<evidence type="ECO:0000256" key="1">
    <source>
        <dbReference type="SAM" id="MobiDB-lite"/>
    </source>
</evidence>
<name>A0AA40E411_9PEZI</name>
<proteinExistence type="predicted"/>
<dbReference type="Gene3D" id="3.40.50.410">
    <property type="entry name" value="von Willebrand factor, type A domain"/>
    <property type="match status" value="1"/>
</dbReference>
<organism evidence="3 4">
    <name type="scientific">Apiosordaria backusii</name>
    <dbReference type="NCBI Taxonomy" id="314023"/>
    <lineage>
        <taxon>Eukaryota</taxon>
        <taxon>Fungi</taxon>
        <taxon>Dikarya</taxon>
        <taxon>Ascomycota</taxon>
        <taxon>Pezizomycotina</taxon>
        <taxon>Sordariomycetes</taxon>
        <taxon>Sordariomycetidae</taxon>
        <taxon>Sordariales</taxon>
        <taxon>Lasiosphaeriaceae</taxon>
        <taxon>Apiosordaria</taxon>
    </lineage>
</organism>
<accession>A0AA40E411</accession>
<evidence type="ECO:0000313" key="4">
    <source>
        <dbReference type="Proteomes" id="UP001172159"/>
    </source>
</evidence>
<evidence type="ECO:0000256" key="2">
    <source>
        <dbReference type="SAM" id="SignalP"/>
    </source>
</evidence>
<sequence length="810" mass="87357">MIFARSSALAAGLVGLTPLTAAFGTINEPVILGQHNEHEMVTRLAFQCPSGQKSDGVCFEPRSLDQLAGYHRDVMGLALPGAGFNGAVGAPDTLDPVPEGPEAHCDDADFVDIPGYPQTRKEANKNLEKCVDHLRARFRQAWVSAEMLVDERRRIQPGEVELTNPFGGDCNFAFESLQINVFARAKCSTLEGFGRALHGVQDFYAHSNWADETDTSQPISEINPPGLALNGTAPFLDLRASGPIPEHQIPYNLTTGCFTIPDGTPGSGDCAGRVTHHALNKDHGVINLDGTFGQAGPGSPRSEVIAKNFENAVRAAVQSSQETWAAFREHLREKYGVVSGNLMICALVRDDPIKDCRKRTLAIALDTSSRSGAFEASGMQVQMAREFNSKLSSHGLDRVEIIEFAESPKVVYPMGFPESAAFNELLDTSGRTNIGNALDVAIDDIIQSQPDTYTDRGAVVLLTAGAEPENTEDNRELAEYTLAQVERAAKEGIRIHYACINPPRPLQADPEEPWQECSPGHSIIPAVLKTGGTFAYINHLSGTPDLAPAAHFISTIMSRGLTSTDEYEPELTRIYPGITIAALLSPDDYPSKSLFYPASPSEKINITIRDRALDGQGVGNGGGGCFSVTLRDRKLEDLKIATYTSCGTEPLELNYEALQEVDLLIVAELGDPHHPHHKGMPELQGVVFTLELSTNMPVKNETSTRTSSSIVSSKATLRMAEETGTKTEEFLTSETVEVLEETETVNGTASTTSRGSHKVHGDAGVTGSVVPAKEAVETGRERMGSMEDIYVTTITGNYSEDGSDVIGDLK</sequence>
<dbReference type="Proteomes" id="UP001172159">
    <property type="component" value="Unassembled WGS sequence"/>
</dbReference>
<keyword evidence="2" id="KW-0732">Signal</keyword>
<gene>
    <name evidence="3" type="ORF">B0T21DRAFT_336572</name>
</gene>
<evidence type="ECO:0008006" key="5">
    <source>
        <dbReference type="Google" id="ProtNLM"/>
    </source>
</evidence>
<evidence type="ECO:0000313" key="3">
    <source>
        <dbReference type="EMBL" id="KAK0726290.1"/>
    </source>
</evidence>
<feature type="signal peptide" evidence="2">
    <location>
        <begin position="1"/>
        <end position="22"/>
    </location>
</feature>
<dbReference type="AlphaFoldDB" id="A0AA40E411"/>
<dbReference type="CDD" id="cd00198">
    <property type="entry name" value="vWFA"/>
    <property type="match status" value="1"/>
</dbReference>
<protein>
    <recommendedName>
        <fullName evidence="5">VWFA domain-containing protein</fullName>
    </recommendedName>
</protein>
<comment type="caution">
    <text evidence="3">The sequence shown here is derived from an EMBL/GenBank/DDBJ whole genome shotgun (WGS) entry which is preliminary data.</text>
</comment>
<feature type="region of interest" description="Disordered" evidence="1">
    <location>
        <begin position="745"/>
        <end position="765"/>
    </location>
</feature>
<reference evidence="3" key="1">
    <citation type="submission" date="2023-06" db="EMBL/GenBank/DDBJ databases">
        <title>Genome-scale phylogeny and comparative genomics of the fungal order Sordariales.</title>
        <authorList>
            <consortium name="Lawrence Berkeley National Laboratory"/>
            <person name="Hensen N."/>
            <person name="Bonometti L."/>
            <person name="Westerberg I."/>
            <person name="Brannstrom I.O."/>
            <person name="Guillou S."/>
            <person name="Cros-Aarteil S."/>
            <person name="Calhoun S."/>
            <person name="Haridas S."/>
            <person name="Kuo A."/>
            <person name="Mondo S."/>
            <person name="Pangilinan J."/>
            <person name="Riley R."/>
            <person name="Labutti K."/>
            <person name="Andreopoulos B."/>
            <person name="Lipzen A."/>
            <person name="Chen C."/>
            <person name="Yanf M."/>
            <person name="Daum C."/>
            <person name="Ng V."/>
            <person name="Clum A."/>
            <person name="Steindorff A."/>
            <person name="Ohm R."/>
            <person name="Martin F."/>
            <person name="Silar P."/>
            <person name="Natvig D."/>
            <person name="Lalanne C."/>
            <person name="Gautier V."/>
            <person name="Ament-Velasquez S.L."/>
            <person name="Kruys A."/>
            <person name="Hutchinson M.I."/>
            <person name="Powell A.J."/>
            <person name="Barry K."/>
            <person name="Miller A.N."/>
            <person name="Grigoriev I.V."/>
            <person name="Debuchy R."/>
            <person name="Gladieux P."/>
            <person name="Thoren M.H."/>
            <person name="Johannesson H."/>
        </authorList>
    </citation>
    <scope>NUCLEOTIDE SEQUENCE</scope>
    <source>
        <strain evidence="3">CBS 540.89</strain>
    </source>
</reference>
<dbReference type="EMBL" id="JAUKTV010000010">
    <property type="protein sequence ID" value="KAK0726290.1"/>
    <property type="molecule type" value="Genomic_DNA"/>
</dbReference>
<feature type="chain" id="PRO_5041329567" description="VWFA domain-containing protein" evidence="2">
    <location>
        <begin position="23"/>
        <end position="810"/>
    </location>
</feature>